<feature type="domain" description="Methyl-accepting transducer" evidence="11">
    <location>
        <begin position="356"/>
        <end position="592"/>
    </location>
</feature>
<keyword evidence="4" id="KW-0145">Chemotaxis</keyword>
<dbReference type="PRINTS" id="PR00260">
    <property type="entry name" value="CHEMTRNSDUCR"/>
</dbReference>
<evidence type="ECO:0000256" key="9">
    <source>
        <dbReference type="ARBA" id="ARBA00029447"/>
    </source>
</evidence>
<comment type="subcellular location">
    <subcellularLocation>
        <location evidence="1">Cell inner membrane</location>
    </subcellularLocation>
    <subcellularLocation>
        <location evidence="2">Cell membrane</location>
        <topology evidence="2">Multi-pass membrane protein</topology>
    </subcellularLocation>
</comment>
<dbReference type="PROSITE" id="PS50885">
    <property type="entry name" value="HAMP"/>
    <property type="match status" value="1"/>
</dbReference>
<accession>A0ABT5QIY0</accession>
<organism evidence="13 14">
    <name type="scientific">Enterovibrio qingdaonensis</name>
    <dbReference type="NCBI Taxonomy" id="2899818"/>
    <lineage>
        <taxon>Bacteria</taxon>
        <taxon>Pseudomonadati</taxon>
        <taxon>Pseudomonadota</taxon>
        <taxon>Gammaproteobacteria</taxon>
        <taxon>Vibrionales</taxon>
        <taxon>Vibrionaceae</taxon>
        <taxon>Enterovibrio</taxon>
    </lineage>
</organism>
<reference evidence="13" key="1">
    <citation type="submission" date="2021-12" db="EMBL/GenBank/DDBJ databases">
        <title>Enterovibrio ZSDZ35 sp. nov. and Enterovibrio ZSDZ42 sp. nov., isolated from coastal seawater in Qingdao.</title>
        <authorList>
            <person name="Zhang P."/>
        </authorList>
    </citation>
    <scope>NUCLEOTIDE SEQUENCE</scope>
    <source>
        <strain evidence="13">ZSDZ35</strain>
    </source>
</reference>
<dbReference type="CDD" id="cd11386">
    <property type="entry name" value="MCP_signal"/>
    <property type="match status" value="1"/>
</dbReference>
<keyword evidence="5" id="KW-0812">Transmembrane</keyword>
<sequence length="628" mass="67518">MILPRSIKHKISLAIAAIIIVMAAVQYMRQDQQLIKYTTDSVTRFIESVGSASTKGIQNWVNPRVEIIQGAKESIIEQESGSIYSLLNQARVSGSFLSVYMGTSSGEMVRYNAKPSKAGYDPRLRPWYIQASKSSSPIITAPYKDSATGEPVVTIAEKFTLSNGDTAVIAGDIKIDQLISYVNSISTSNIQALLLDDKGTILASMDSSLSLKPATDASQQLSADSLATLANGNTINDLQLGDSEYLFDIQAIQGAPWYLVIALDKDYAFESVAASRIDSLTFAIAQVVLVALITLFLVNKLLSPLSDIMRAMKRLANGDLTARVQVKTNDEISVIAKGINDVAHNLQEIVTGISEATRQISSEVNHVKQITEENHGVLGHHSQVTEHMVTKVESMNATVDSVANSAGEALRCTQKTTQQTNESKDKVKQSVTSVNGLLKEISNMENDIQIMSENSEKIASVLGVIGDIAEQTNLLALNAAIEAARAGEQGRGFAVVADEVRALASRTQQSTSEINDMLANLNAGTDNAVKSIEHTKKSCQQAVEQTDLVDVNLDVMAASVEEINTLNSDITDITNSQSQASSDISNSINSIREMVSSLNASGETTLANVQKLATSNQQLTSAIAKFQI</sequence>
<dbReference type="CDD" id="cd18773">
    <property type="entry name" value="PDC1_HK_sensor"/>
    <property type="match status" value="1"/>
</dbReference>
<dbReference type="SMART" id="SM00283">
    <property type="entry name" value="MA"/>
    <property type="match status" value="1"/>
</dbReference>
<dbReference type="SUPFAM" id="SSF58104">
    <property type="entry name" value="Methyl-accepting chemotaxis protein (MCP) signaling domain"/>
    <property type="match status" value="1"/>
</dbReference>
<dbReference type="Pfam" id="PF00015">
    <property type="entry name" value="MCPsignal"/>
    <property type="match status" value="1"/>
</dbReference>
<dbReference type="SMART" id="SM00304">
    <property type="entry name" value="HAMP"/>
    <property type="match status" value="1"/>
</dbReference>
<keyword evidence="8 10" id="KW-0807">Transducer</keyword>
<protein>
    <submittedName>
        <fullName evidence="13">Methyl-accepting chemotaxis protein</fullName>
    </submittedName>
</protein>
<gene>
    <name evidence="13" type="ORF">LRP49_06325</name>
</gene>
<evidence type="ECO:0000313" key="14">
    <source>
        <dbReference type="Proteomes" id="UP001149821"/>
    </source>
</evidence>
<dbReference type="Pfam" id="PF00672">
    <property type="entry name" value="HAMP"/>
    <property type="match status" value="1"/>
</dbReference>
<dbReference type="CDD" id="cd06225">
    <property type="entry name" value="HAMP"/>
    <property type="match status" value="1"/>
</dbReference>
<keyword evidence="6" id="KW-1133">Transmembrane helix</keyword>
<dbReference type="InterPro" id="IPR003660">
    <property type="entry name" value="HAMP_dom"/>
</dbReference>
<evidence type="ECO:0000256" key="3">
    <source>
        <dbReference type="ARBA" id="ARBA00022475"/>
    </source>
</evidence>
<evidence type="ECO:0000256" key="8">
    <source>
        <dbReference type="ARBA" id="ARBA00023224"/>
    </source>
</evidence>
<dbReference type="CDD" id="cd18774">
    <property type="entry name" value="PDC2_HK_sensor"/>
    <property type="match status" value="1"/>
</dbReference>
<keyword evidence="14" id="KW-1185">Reference proteome</keyword>
<evidence type="ECO:0000256" key="10">
    <source>
        <dbReference type="PROSITE-ProRule" id="PRU00284"/>
    </source>
</evidence>
<keyword evidence="7" id="KW-0472">Membrane</keyword>
<dbReference type="InterPro" id="IPR004090">
    <property type="entry name" value="Chemotax_Me-accpt_rcpt"/>
</dbReference>
<dbReference type="Gene3D" id="3.30.450.20">
    <property type="entry name" value="PAS domain"/>
    <property type="match status" value="2"/>
</dbReference>
<dbReference type="PROSITE" id="PS50111">
    <property type="entry name" value="CHEMOTAXIS_TRANSDUC_2"/>
    <property type="match status" value="1"/>
</dbReference>
<dbReference type="Gene3D" id="1.10.287.950">
    <property type="entry name" value="Methyl-accepting chemotaxis protein"/>
    <property type="match status" value="1"/>
</dbReference>
<evidence type="ECO:0000259" key="12">
    <source>
        <dbReference type="PROSITE" id="PS50885"/>
    </source>
</evidence>
<dbReference type="Proteomes" id="UP001149821">
    <property type="component" value="Unassembled WGS sequence"/>
</dbReference>
<dbReference type="PANTHER" id="PTHR32089:SF55">
    <property type="entry name" value="METHYL ACCEPTING SENSORY TRANSDUCER WITH CACHE_2 SMALL MOLECULE BINDING DOMAIN"/>
    <property type="match status" value="1"/>
</dbReference>
<evidence type="ECO:0000256" key="6">
    <source>
        <dbReference type="ARBA" id="ARBA00022989"/>
    </source>
</evidence>
<keyword evidence="3" id="KW-1003">Cell membrane</keyword>
<dbReference type="SUPFAM" id="SSF103190">
    <property type="entry name" value="Sensory domain-like"/>
    <property type="match status" value="1"/>
</dbReference>
<evidence type="ECO:0000256" key="5">
    <source>
        <dbReference type="ARBA" id="ARBA00022692"/>
    </source>
</evidence>
<evidence type="ECO:0000259" key="11">
    <source>
        <dbReference type="PROSITE" id="PS50111"/>
    </source>
</evidence>
<dbReference type="Pfam" id="PF02743">
    <property type="entry name" value="dCache_1"/>
    <property type="match status" value="1"/>
</dbReference>
<evidence type="ECO:0000256" key="2">
    <source>
        <dbReference type="ARBA" id="ARBA00004651"/>
    </source>
</evidence>
<evidence type="ECO:0000256" key="7">
    <source>
        <dbReference type="ARBA" id="ARBA00023136"/>
    </source>
</evidence>
<evidence type="ECO:0000313" key="13">
    <source>
        <dbReference type="EMBL" id="MDD1780814.1"/>
    </source>
</evidence>
<evidence type="ECO:0000256" key="4">
    <source>
        <dbReference type="ARBA" id="ARBA00022500"/>
    </source>
</evidence>
<proteinExistence type="inferred from homology"/>
<comment type="similarity">
    <text evidence="9">Belongs to the methyl-accepting chemotaxis (MCP) protein family.</text>
</comment>
<dbReference type="InterPro" id="IPR004089">
    <property type="entry name" value="MCPsignal_dom"/>
</dbReference>
<dbReference type="PANTHER" id="PTHR32089">
    <property type="entry name" value="METHYL-ACCEPTING CHEMOTAXIS PROTEIN MCPB"/>
    <property type="match status" value="1"/>
</dbReference>
<dbReference type="InterPro" id="IPR033479">
    <property type="entry name" value="dCache_1"/>
</dbReference>
<dbReference type="RefSeq" id="WP_274140998.1">
    <property type="nucleotide sequence ID" value="NZ_JAJUBB010000003.1"/>
</dbReference>
<feature type="domain" description="HAMP" evidence="12">
    <location>
        <begin position="299"/>
        <end position="351"/>
    </location>
</feature>
<name>A0ABT5QIY0_9GAMM</name>
<comment type="caution">
    <text evidence="13">The sequence shown here is derived from an EMBL/GenBank/DDBJ whole genome shotgun (WGS) entry which is preliminary data.</text>
</comment>
<dbReference type="InterPro" id="IPR029151">
    <property type="entry name" value="Sensor-like_sf"/>
</dbReference>
<evidence type="ECO:0000256" key="1">
    <source>
        <dbReference type="ARBA" id="ARBA00004533"/>
    </source>
</evidence>
<dbReference type="EMBL" id="JAJUBB010000003">
    <property type="protein sequence ID" value="MDD1780814.1"/>
    <property type="molecule type" value="Genomic_DNA"/>
</dbReference>